<sequence>MARYHFAATDQLPQELLDDFQLAQSLPADVFKKIVQAARQIMTGETELSTIESITEQLSPLAQDAGVPTLKLMNVVRSLIMLLQGSIKRNLKLETLIEDCETLGLDDERVKYVCGTWKKYYVAISKGVLSQTLSVNPLKDLDWRFGVTASSSELSSVGRTFLQLKLTLDQGDGLKDVFVELTLNQFYDLLHQLESAKQTLDFFTS</sequence>
<dbReference type="PROSITE" id="PS51269">
    <property type="entry name" value="COMM"/>
    <property type="match status" value="1"/>
</dbReference>
<dbReference type="GO" id="GO:0045892">
    <property type="term" value="P:negative regulation of DNA-templated transcription"/>
    <property type="evidence" value="ECO:0007669"/>
    <property type="project" value="TreeGrafter"/>
</dbReference>
<dbReference type="InterPro" id="IPR047155">
    <property type="entry name" value="COMMD4/6/7/8"/>
</dbReference>
<dbReference type="GO" id="GO:0051059">
    <property type="term" value="F:NF-kappaB binding"/>
    <property type="evidence" value="ECO:0007669"/>
    <property type="project" value="TreeGrafter"/>
</dbReference>
<protein>
    <recommendedName>
        <fullName evidence="1">COMM domain-containing protein</fullName>
    </recommendedName>
</protein>
<keyword evidence="3" id="KW-1185">Reference proteome</keyword>
<evidence type="ECO:0000313" key="2">
    <source>
        <dbReference type="EMBL" id="KAL0482026.1"/>
    </source>
</evidence>
<dbReference type="AlphaFoldDB" id="A0AAW2YYM5"/>
<feature type="domain" description="COMM" evidence="1">
    <location>
        <begin position="137"/>
        <end position="204"/>
    </location>
</feature>
<gene>
    <name evidence="2" type="ORF">AKO1_013283</name>
</gene>
<dbReference type="Pfam" id="PF21672">
    <property type="entry name" value="COMM_HN"/>
    <property type="match status" value="1"/>
</dbReference>
<organism evidence="2 3">
    <name type="scientific">Acrasis kona</name>
    <dbReference type="NCBI Taxonomy" id="1008807"/>
    <lineage>
        <taxon>Eukaryota</taxon>
        <taxon>Discoba</taxon>
        <taxon>Heterolobosea</taxon>
        <taxon>Tetramitia</taxon>
        <taxon>Eutetramitia</taxon>
        <taxon>Acrasidae</taxon>
        <taxon>Acrasis</taxon>
    </lineage>
</organism>
<dbReference type="Proteomes" id="UP001431209">
    <property type="component" value="Unassembled WGS sequence"/>
</dbReference>
<dbReference type="InterPro" id="IPR017920">
    <property type="entry name" value="COMM"/>
</dbReference>
<comment type="caution">
    <text evidence="2">The sequence shown here is derived from an EMBL/GenBank/DDBJ whole genome shotgun (WGS) entry which is preliminary data.</text>
</comment>
<dbReference type="EMBL" id="JAOPGA020000807">
    <property type="protein sequence ID" value="KAL0482026.1"/>
    <property type="molecule type" value="Genomic_DNA"/>
</dbReference>
<evidence type="ECO:0000313" key="3">
    <source>
        <dbReference type="Proteomes" id="UP001431209"/>
    </source>
</evidence>
<proteinExistence type="predicted"/>
<dbReference type="PANTHER" id="PTHR16231">
    <property type="entry name" value="COMM DOMAIN-CONTAINING PROTEIN 4-8 FAMILY MEMBER"/>
    <property type="match status" value="1"/>
</dbReference>
<name>A0AAW2YYM5_9EUKA</name>
<evidence type="ECO:0000259" key="1">
    <source>
        <dbReference type="PROSITE" id="PS51269"/>
    </source>
</evidence>
<dbReference type="Pfam" id="PF07258">
    <property type="entry name" value="COMM_domain"/>
    <property type="match status" value="1"/>
</dbReference>
<dbReference type="GO" id="GO:0033209">
    <property type="term" value="P:tumor necrosis factor-mediated signaling pathway"/>
    <property type="evidence" value="ECO:0007669"/>
    <property type="project" value="TreeGrafter"/>
</dbReference>
<dbReference type="PANTHER" id="PTHR16231:SF2">
    <property type="entry name" value="COMM DOMAIN-CONTAINING PROTEIN 7"/>
    <property type="match status" value="1"/>
</dbReference>
<accession>A0AAW2YYM5</accession>
<reference evidence="2 3" key="1">
    <citation type="submission" date="2024-03" db="EMBL/GenBank/DDBJ databases">
        <title>The Acrasis kona genome and developmental transcriptomes reveal deep origins of eukaryotic multicellular pathways.</title>
        <authorList>
            <person name="Sheikh S."/>
            <person name="Fu C.-J."/>
            <person name="Brown M.W."/>
            <person name="Baldauf S.L."/>
        </authorList>
    </citation>
    <scope>NUCLEOTIDE SEQUENCE [LARGE SCALE GENOMIC DNA]</scope>
    <source>
        <strain evidence="2 3">ATCC MYA-3509</strain>
    </source>
</reference>